<name>A0A1R1Y7C2_9FUNG</name>
<accession>A0A1R1Y7C2</accession>
<evidence type="ECO:0000313" key="1">
    <source>
        <dbReference type="EMBL" id="OMJ22714.1"/>
    </source>
</evidence>
<dbReference type="Proteomes" id="UP000187283">
    <property type="component" value="Unassembled WGS sequence"/>
</dbReference>
<reference evidence="1 2" key="1">
    <citation type="submission" date="2017-01" db="EMBL/GenBank/DDBJ databases">
        <authorList>
            <person name="Mah S.A."/>
            <person name="Swanson W.J."/>
            <person name="Moy G.W."/>
            <person name="Vacquier V.D."/>
        </authorList>
    </citation>
    <scope>NUCLEOTIDE SEQUENCE [LARGE SCALE GENOMIC DNA]</scope>
    <source>
        <strain evidence="1 2">GSMNP</strain>
    </source>
</reference>
<protein>
    <submittedName>
        <fullName evidence="1">Uncharacterized protein</fullName>
    </submittedName>
</protein>
<organism evidence="1 2">
    <name type="scientific">Smittium culicis</name>
    <dbReference type="NCBI Taxonomy" id="133412"/>
    <lineage>
        <taxon>Eukaryota</taxon>
        <taxon>Fungi</taxon>
        <taxon>Fungi incertae sedis</taxon>
        <taxon>Zoopagomycota</taxon>
        <taxon>Kickxellomycotina</taxon>
        <taxon>Harpellomycetes</taxon>
        <taxon>Harpellales</taxon>
        <taxon>Legeriomycetaceae</taxon>
        <taxon>Smittium</taxon>
    </lineage>
</organism>
<sequence length="105" mass="11827">MAPPEIYLSTQNLVTFCSAFSANYTDFYYSEPNLYRCSNNQTIGRVVDNTIILQFDGGVRILPSQDMCGKNSKCINEIRFPNKSSKLNSLKNISIAAFLILTFII</sequence>
<dbReference type="AlphaFoldDB" id="A0A1R1Y7C2"/>
<keyword evidence="2" id="KW-1185">Reference proteome</keyword>
<comment type="caution">
    <text evidence="1">The sequence shown here is derived from an EMBL/GenBank/DDBJ whole genome shotgun (WGS) entry which is preliminary data.</text>
</comment>
<proteinExistence type="predicted"/>
<dbReference type="EMBL" id="LSSN01000701">
    <property type="protein sequence ID" value="OMJ22714.1"/>
    <property type="molecule type" value="Genomic_DNA"/>
</dbReference>
<evidence type="ECO:0000313" key="2">
    <source>
        <dbReference type="Proteomes" id="UP000187283"/>
    </source>
</evidence>
<gene>
    <name evidence="1" type="ORF">AYI70_g2702</name>
</gene>